<feature type="non-terminal residue" evidence="1">
    <location>
        <position position="99"/>
    </location>
</feature>
<evidence type="ECO:0000313" key="2">
    <source>
        <dbReference type="Proteomes" id="UP001151582"/>
    </source>
</evidence>
<comment type="caution">
    <text evidence="1">The sequence shown here is derived from an EMBL/GenBank/DDBJ whole genome shotgun (WGS) entry which is preliminary data.</text>
</comment>
<dbReference type="AlphaFoldDB" id="A0A9W8ATP8"/>
<dbReference type="EMBL" id="JANBQB010002173">
    <property type="protein sequence ID" value="KAJ1968205.1"/>
    <property type="molecule type" value="Genomic_DNA"/>
</dbReference>
<keyword evidence="2" id="KW-1185">Reference proteome</keyword>
<dbReference type="Proteomes" id="UP001151582">
    <property type="component" value="Unassembled WGS sequence"/>
</dbReference>
<sequence length="99" mass="11011">TLQRFSSALKLLGVDLDHGDTGTRRGLYEKSTQHYLHDVAAFLTIPYIIAQYLAKGDHNAAAGFIDRMPANCYLTDFLTSSPETGFDYDMLAVYAALYL</sequence>
<accession>A0A9W8ATP8</accession>
<proteinExistence type="predicted"/>
<feature type="non-terminal residue" evidence="1">
    <location>
        <position position="1"/>
    </location>
</feature>
<reference evidence="1" key="1">
    <citation type="submission" date="2022-07" db="EMBL/GenBank/DDBJ databases">
        <title>Phylogenomic reconstructions and comparative analyses of Kickxellomycotina fungi.</title>
        <authorList>
            <person name="Reynolds N.K."/>
            <person name="Stajich J.E."/>
            <person name="Barry K."/>
            <person name="Grigoriev I.V."/>
            <person name="Crous P."/>
            <person name="Smith M.E."/>
        </authorList>
    </citation>
    <scope>NUCLEOTIDE SEQUENCE</scope>
    <source>
        <strain evidence="1">RSA 567</strain>
    </source>
</reference>
<evidence type="ECO:0000313" key="1">
    <source>
        <dbReference type="EMBL" id="KAJ1968205.1"/>
    </source>
</evidence>
<name>A0A9W8ATP8_9FUNG</name>
<protein>
    <submittedName>
        <fullName evidence="1">Uncharacterized protein</fullName>
    </submittedName>
</protein>
<organism evidence="1 2">
    <name type="scientific">Dimargaris verticillata</name>
    <dbReference type="NCBI Taxonomy" id="2761393"/>
    <lineage>
        <taxon>Eukaryota</taxon>
        <taxon>Fungi</taxon>
        <taxon>Fungi incertae sedis</taxon>
        <taxon>Zoopagomycota</taxon>
        <taxon>Kickxellomycotina</taxon>
        <taxon>Dimargaritomycetes</taxon>
        <taxon>Dimargaritales</taxon>
        <taxon>Dimargaritaceae</taxon>
        <taxon>Dimargaris</taxon>
    </lineage>
</organism>
<gene>
    <name evidence="1" type="ORF">H4R34_006303</name>
</gene>